<comment type="similarity">
    <text evidence="1 10 11">Belongs to the HAM1 NTPase family.</text>
</comment>
<dbReference type="Proteomes" id="UP000824242">
    <property type="component" value="Unassembled WGS sequence"/>
</dbReference>
<dbReference type="GO" id="GO:0009146">
    <property type="term" value="P:purine nucleoside triphosphate catabolic process"/>
    <property type="evidence" value="ECO:0007669"/>
    <property type="project" value="UniProtKB-UniRule"/>
</dbReference>
<comment type="catalytic activity">
    <reaction evidence="9 10">
        <text>XTP + H2O = XMP + diphosphate + H(+)</text>
        <dbReference type="Rhea" id="RHEA:28610"/>
        <dbReference type="ChEBI" id="CHEBI:15377"/>
        <dbReference type="ChEBI" id="CHEBI:15378"/>
        <dbReference type="ChEBI" id="CHEBI:33019"/>
        <dbReference type="ChEBI" id="CHEBI:57464"/>
        <dbReference type="ChEBI" id="CHEBI:61314"/>
        <dbReference type="EC" id="3.6.1.66"/>
    </reaction>
</comment>
<feature type="binding site" evidence="10">
    <location>
        <begin position="170"/>
        <end position="171"/>
    </location>
    <ligand>
        <name>substrate</name>
    </ligand>
</feature>
<dbReference type="NCBIfam" id="TIGR00042">
    <property type="entry name" value="RdgB/HAM1 family non-canonical purine NTP pyrophosphatase"/>
    <property type="match status" value="1"/>
</dbReference>
<keyword evidence="5 10" id="KW-0378">Hydrolase</keyword>
<dbReference type="HAMAP" id="MF_01405">
    <property type="entry name" value="Non_canon_purine_NTPase"/>
    <property type="match status" value="1"/>
</dbReference>
<dbReference type="InterPro" id="IPR002637">
    <property type="entry name" value="RdgB/HAM1"/>
</dbReference>
<dbReference type="GO" id="GO:0036220">
    <property type="term" value="F:ITP diphosphatase activity"/>
    <property type="evidence" value="ECO:0007669"/>
    <property type="project" value="UniProtKB-UniRule"/>
</dbReference>
<evidence type="ECO:0000256" key="7">
    <source>
        <dbReference type="ARBA" id="ARBA00023080"/>
    </source>
</evidence>
<accession>A0A9D1ANA3</accession>
<dbReference type="PANTHER" id="PTHR11067">
    <property type="entry name" value="INOSINE TRIPHOSPHATE PYROPHOSPHATASE/HAM1 PROTEIN"/>
    <property type="match status" value="1"/>
</dbReference>
<dbReference type="Gene3D" id="3.90.950.10">
    <property type="match status" value="1"/>
</dbReference>
<evidence type="ECO:0000256" key="11">
    <source>
        <dbReference type="RuleBase" id="RU003781"/>
    </source>
</evidence>
<evidence type="ECO:0000256" key="1">
    <source>
        <dbReference type="ARBA" id="ARBA00008023"/>
    </source>
</evidence>
<evidence type="ECO:0000256" key="4">
    <source>
        <dbReference type="ARBA" id="ARBA00022741"/>
    </source>
</evidence>
<keyword evidence="4 10" id="KW-0547">Nucleotide-binding</keyword>
<comment type="catalytic activity">
    <reaction evidence="10">
        <text>ITP + H2O = IMP + diphosphate + H(+)</text>
        <dbReference type="Rhea" id="RHEA:29399"/>
        <dbReference type="ChEBI" id="CHEBI:15377"/>
        <dbReference type="ChEBI" id="CHEBI:15378"/>
        <dbReference type="ChEBI" id="CHEBI:33019"/>
        <dbReference type="ChEBI" id="CHEBI:58053"/>
        <dbReference type="ChEBI" id="CHEBI:61402"/>
        <dbReference type="EC" id="3.6.1.66"/>
    </reaction>
</comment>
<dbReference type="GO" id="GO:0035870">
    <property type="term" value="F:dITP diphosphatase activity"/>
    <property type="evidence" value="ECO:0007669"/>
    <property type="project" value="UniProtKB-UniRule"/>
</dbReference>
<feature type="binding site" evidence="10">
    <location>
        <position position="32"/>
    </location>
    <ligand>
        <name>Mg(2+)</name>
        <dbReference type="ChEBI" id="CHEBI:18420"/>
    </ligand>
</feature>
<feature type="binding site" evidence="10">
    <location>
        <position position="165"/>
    </location>
    <ligand>
        <name>substrate</name>
    </ligand>
</feature>
<dbReference type="GO" id="GO:0000166">
    <property type="term" value="F:nucleotide binding"/>
    <property type="evidence" value="ECO:0007669"/>
    <property type="project" value="UniProtKB-KW"/>
</dbReference>
<keyword evidence="7 10" id="KW-0546">Nucleotide metabolism</keyword>
<evidence type="ECO:0000256" key="5">
    <source>
        <dbReference type="ARBA" id="ARBA00022801"/>
    </source>
</evidence>
<keyword evidence="6 10" id="KW-0460">Magnesium</keyword>
<evidence type="ECO:0000256" key="6">
    <source>
        <dbReference type="ARBA" id="ARBA00022842"/>
    </source>
</evidence>
<evidence type="ECO:0000256" key="8">
    <source>
        <dbReference type="ARBA" id="ARBA00051875"/>
    </source>
</evidence>
<dbReference type="GO" id="GO:0036222">
    <property type="term" value="F:XTP diphosphatase activity"/>
    <property type="evidence" value="ECO:0007669"/>
    <property type="project" value="UniProtKB-UniRule"/>
</dbReference>
<evidence type="ECO:0000313" key="12">
    <source>
        <dbReference type="EMBL" id="HIR46583.1"/>
    </source>
</evidence>
<reference evidence="12" key="1">
    <citation type="submission" date="2020-10" db="EMBL/GenBank/DDBJ databases">
        <authorList>
            <person name="Gilroy R."/>
        </authorList>
    </citation>
    <scope>NUCLEOTIDE SEQUENCE</scope>
    <source>
        <strain evidence="12">ChiSxjej1B13-7958</strain>
    </source>
</reference>
<protein>
    <recommendedName>
        <fullName evidence="10">dITP/XTP pyrophosphatase</fullName>
        <ecNumber evidence="10">3.6.1.66</ecNumber>
    </recommendedName>
    <alternativeName>
        <fullName evidence="10">Non-canonical purine NTP pyrophosphatase</fullName>
    </alternativeName>
    <alternativeName>
        <fullName evidence="10">Non-standard purine NTP pyrophosphatase</fullName>
    </alternativeName>
    <alternativeName>
        <fullName evidence="10">Nucleoside-triphosphate diphosphatase</fullName>
    </alternativeName>
    <alternativeName>
        <fullName evidence="10">Nucleoside-triphosphate pyrophosphatase</fullName>
        <shortName evidence="10">NTPase</shortName>
    </alternativeName>
</protein>
<proteinExistence type="inferred from homology"/>
<sequence length="189" mass="20420">MATHNRHKVTELQRILAPLGIEVATADLPEVEETGKTFEENAELKARSACQATGLPSVADDSGIAVDALDGAPGVYSARYAGPDATDEDRNRKLLDELRDVPDDKRTARFVSAVCCAFPDGETITVTGVCEGRVAHAPRGTDGFGYDPVFLVGKKTYAELTPSEKDAVSHRGKALRLLAERLRERNPKD</sequence>
<evidence type="ECO:0000256" key="9">
    <source>
        <dbReference type="ARBA" id="ARBA00052017"/>
    </source>
</evidence>
<dbReference type="AlphaFoldDB" id="A0A9D1ANA3"/>
<comment type="cofactor">
    <cofactor evidence="10">
        <name>Mg(2+)</name>
        <dbReference type="ChEBI" id="CHEBI:18420"/>
    </cofactor>
    <text evidence="10">Binds 1 Mg(2+) ion per subunit.</text>
</comment>
<dbReference type="GO" id="GO:0017111">
    <property type="term" value="F:ribonucleoside triphosphate phosphatase activity"/>
    <property type="evidence" value="ECO:0007669"/>
    <property type="project" value="InterPro"/>
</dbReference>
<reference evidence="12" key="2">
    <citation type="journal article" date="2021" name="PeerJ">
        <title>Extensive microbial diversity within the chicken gut microbiome revealed by metagenomics and culture.</title>
        <authorList>
            <person name="Gilroy R."/>
            <person name="Ravi A."/>
            <person name="Getino M."/>
            <person name="Pursley I."/>
            <person name="Horton D.L."/>
            <person name="Alikhan N.F."/>
            <person name="Baker D."/>
            <person name="Gharbi K."/>
            <person name="Hall N."/>
            <person name="Watson M."/>
            <person name="Adriaenssens E.M."/>
            <person name="Foster-Nyarko E."/>
            <person name="Jarju S."/>
            <person name="Secka A."/>
            <person name="Antonio M."/>
            <person name="Oren A."/>
            <person name="Chaudhuri R.R."/>
            <person name="La Ragione R."/>
            <person name="Hildebrand F."/>
            <person name="Pallen M.J."/>
        </authorList>
    </citation>
    <scope>NUCLEOTIDE SEQUENCE</scope>
    <source>
        <strain evidence="12">ChiSxjej1B13-7958</strain>
    </source>
</reference>
<dbReference type="Pfam" id="PF01725">
    <property type="entry name" value="Ham1p_like"/>
    <property type="match status" value="1"/>
</dbReference>
<organism evidence="12 13">
    <name type="scientific">Candidatus Caccousia avicola</name>
    <dbReference type="NCBI Taxonomy" id="2840721"/>
    <lineage>
        <taxon>Bacteria</taxon>
        <taxon>Bacillati</taxon>
        <taxon>Bacillota</taxon>
        <taxon>Clostridia</taxon>
        <taxon>Eubacteriales</taxon>
        <taxon>Oscillospiraceae</taxon>
        <taxon>Oscillospiraceae incertae sedis</taxon>
        <taxon>Candidatus Caccousia</taxon>
    </lineage>
</organism>
<feature type="active site" description="Proton acceptor" evidence="10">
    <location>
        <position position="61"/>
    </location>
</feature>
<feature type="binding site" evidence="10">
    <location>
        <begin position="144"/>
        <end position="147"/>
    </location>
    <ligand>
        <name>substrate</name>
    </ligand>
</feature>
<dbReference type="EC" id="3.6.1.66" evidence="10"/>
<evidence type="ECO:0000256" key="3">
    <source>
        <dbReference type="ARBA" id="ARBA00022723"/>
    </source>
</evidence>
<evidence type="ECO:0000313" key="13">
    <source>
        <dbReference type="Proteomes" id="UP000824242"/>
    </source>
</evidence>
<comment type="subunit">
    <text evidence="2 10">Homodimer.</text>
</comment>
<evidence type="ECO:0000256" key="10">
    <source>
        <dbReference type="HAMAP-Rule" id="MF_01405"/>
    </source>
</evidence>
<feature type="binding site" evidence="10">
    <location>
        <begin position="3"/>
        <end position="8"/>
    </location>
    <ligand>
        <name>substrate</name>
    </ligand>
</feature>
<dbReference type="InterPro" id="IPR029001">
    <property type="entry name" value="ITPase-like_fam"/>
</dbReference>
<dbReference type="FunFam" id="3.90.950.10:FF:000001">
    <property type="entry name" value="dITP/XTP pyrophosphatase"/>
    <property type="match status" value="1"/>
</dbReference>
<dbReference type="CDD" id="cd00515">
    <property type="entry name" value="HAM1"/>
    <property type="match status" value="1"/>
</dbReference>
<evidence type="ECO:0000256" key="2">
    <source>
        <dbReference type="ARBA" id="ARBA00011738"/>
    </source>
</evidence>
<dbReference type="EMBL" id="DVGZ01000029">
    <property type="protein sequence ID" value="HIR46583.1"/>
    <property type="molecule type" value="Genomic_DNA"/>
</dbReference>
<comment type="function">
    <text evidence="10">Pyrophosphatase that catalyzes the hydrolysis of nucleoside triphosphates to their monophosphate derivatives, with a high preference for the non-canonical purine nucleotides XTP (xanthosine triphosphate), dITP (deoxyinosine triphosphate) and ITP. Seems to function as a house-cleaning enzyme that removes non-canonical purine nucleotides from the nucleotide pool, thus preventing their incorporation into DNA/RNA and avoiding chromosomal lesions.</text>
</comment>
<dbReference type="SUPFAM" id="SSF52972">
    <property type="entry name" value="ITPase-like"/>
    <property type="match status" value="1"/>
</dbReference>
<dbReference type="GO" id="GO:0009117">
    <property type="term" value="P:nucleotide metabolic process"/>
    <property type="evidence" value="ECO:0007669"/>
    <property type="project" value="UniProtKB-KW"/>
</dbReference>
<feature type="binding site" evidence="10">
    <location>
        <position position="61"/>
    </location>
    <ligand>
        <name>Mg(2+)</name>
        <dbReference type="ChEBI" id="CHEBI:18420"/>
    </ligand>
</feature>
<keyword evidence="3 10" id="KW-0479">Metal-binding</keyword>
<dbReference type="InterPro" id="IPR020922">
    <property type="entry name" value="dITP/XTP_pyrophosphatase"/>
</dbReference>
<dbReference type="GO" id="GO:0046872">
    <property type="term" value="F:metal ion binding"/>
    <property type="evidence" value="ECO:0007669"/>
    <property type="project" value="UniProtKB-KW"/>
</dbReference>
<comment type="catalytic activity">
    <reaction evidence="8 10">
        <text>dITP + H2O = dIMP + diphosphate + H(+)</text>
        <dbReference type="Rhea" id="RHEA:28342"/>
        <dbReference type="ChEBI" id="CHEBI:15377"/>
        <dbReference type="ChEBI" id="CHEBI:15378"/>
        <dbReference type="ChEBI" id="CHEBI:33019"/>
        <dbReference type="ChEBI" id="CHEBI:61194"/>
        <dbReference type="ChEBI" id="CHEBI:61382"/>
        <dbReference type="EC" id="3.6.1.66"/>
    </reaction>
</comment>
<name>A0A9D1ANA3_9FIRM</name>
<dbReference type="GO" id="GO:0005829">
    <property type="term" value="C:cytosol"/>
    <property type="evidence" value="ECO:0007669"/>
    <property type="project" value="TreeGrafter"/>
</dbReference>
<dbReference type="PANTHER" id="PTHR11067:SF9">
    <property type="entry name" value="INOSINE TRIPHOSPHATE PYROPHOSPHATASE"/>
    <property type="match status" value="1"/>
</dbReference>
<feature type="binding site" evidence="10">
    <location>
        <position position="62"/>
    </location>
    <ligand>
        <name>substrate</name>
    </ligand>
</feature>
<comment type="caution">
    <text evidence="12">The sequence shown here is derived from an EMBL/GenBank/DDBJ whole genome shotgun (WGS) entry which is preliminary data.</text>
</comment>
<gene>
    <name evidence="12" type="primary">rdgB</name>
    <name evidence="12" type="ORF">IAB89_02830</name>
</gene>